<evidence type="ECO:0000313" key="3">
    <source>
        <dbReference type="EMBL" id="MFB9523304.1"/>
    </source>
</evidence>
<dbReference type="EMBL" id="JBHMCR010000017">
    <property type="protein sequence ID" value="MFB9523304.1"/>
    <property type="molecule type" value="Genomic_DNA"/>
</dbReference>
<reference evidence="3 4" key="1">
    <citation type="submission" date="2024-09" db="EMBL/GenBank/DDBJ databases">
        <authorList>
            <person name="Sun Q."/>
            <person name="Mori K."/>
        </authorList>
    </citation>
    <scope>NUCLEOTIDE SEQUENCE [LARGE SCALE GENOMIC DNA]</scope>
    <source>
        <strain evidence="3 4">JCM 4362</strain>
    </source>
</reference>
<feature type="transmembrane region" description="Helical" evidence="2">
    <location>
        <begin position="115"/>
        <end position="133"/>
    </location>
</feature>
<feature type="transmembrane region" description="Helical" evidence="2">
    <location>
        <begin position="145"/>
        <end position="163"/>
    </location>
</feature>
<comment type="caution">
    <text evidence="3">The sequence shown here is derived from an EMBL/GenBank/DDBJ whole genome shotgun (WGS) entry which is preliminary data.</text>
</comment>
<keyword evidence="2" id="KW-1133">Transmembrane helix</keyword>
<dbReference type="RefSeq" id="WP_345226057.1">
    <property type="nucleotide sequence ID" value="NZ_BAAAXE010000013.1"/>
</dbReference>
<sequence length="183" mass="19569">MTPHQGASAPNEGSDPAESGRSTTVRSRRTGWQRLLPGITPERRGLVLAWWGFTVTFGGMRLLTWLIHIDMAGVGDVQAGGVHLHHYVWGILLLALVGAVGLVHRSARTRAWTGLAYGVGLALVVDEAALLISLEDVYWDTRGGISIALALALIAVAGSVLAFTRGRRDTQGRARRGTGTRTP</sequence>
<feature type="region of interest" description="Disordered" evidence="1">
    <location>
        <begin position="1"/>
        <end position="27"/>
    </location>
</feature>
<keyword evidence="2" id="KW-0812">Transmembrane</keyword>
<evidence type="ECO:0000256" key="1">
    <source>
        <dbReference type="SAM" id="MobiDB-lite"/>
    </source>
</evidence>
<keyword evidence="2" id="KW-0472">Membrane</keyword>
<feature type="transmembrane region" description="Helical" evidence="2">
    <location>
        <begin position="87"/>
        <end position="103"/>
    </location>
</feature>
<feature type="transmembrane region" description="Helical" evidence="2">
    <location>
        <begin position="46"/>
        <end position="67"/>
    </location>
</feature>
<evidence type="ECO:0008006" key="5">
    <source>
        <dbReference type="Google" id="ProtNLM"/>
    </source>
</evidence>
<keyword evidence="4" id="KW-1185">Reference proteome</keyword>
<organism evidence="3 4">
    <name type="scientific">Streptomyces cremeus</name>
    <dbReference type="NCBI Taxonomy" id="66881"/>
    <lineage>
        <taxon>Bacteria</taxon>
        <taxon>Bacillati</taxon>
        <taxon>Actinomycetota</taxon>
        <taxon>Actinomycetes</taxon>
        <taxon>Kitasatosporales</taxon>
        <taxon>Streptomycetaceae</taxon>
        <taxon>Streptomyces</taxon>
    </lineage>
</organism>
<protein>
    <recommendedName>
        <fullName evidence="5">Integral membrane protein</fullName>
    </recommendedName>
</protein>
<evidence type="ECO:0000256" key="2">
    <source>
        <dbReference type="SAM" id="Phobius"/>
    </source>
</evidence>
<evidence type="ECO:0000313" key="4">
    <source>
        <dbReference type="Proteomes" id="UP001589718"/>
    </source>
</evidence>
<gene>
    <name evidence="3" type="ORF">ACFFTU_25500</name>
</gene>
<proteinExistence type="predicted"/>
<accession>A0ABV5PJP2</accession>
<dbReference type="Proteomes" id="UP001589718">
    <property type="component" value="Unassembled WGS sequence"/>
</dbReference>
<name>A0ABV5PJP2_STRCM</name>